<dbReference type="Proteomes" id="UP000087171">
    <property type="component" value="Chromosome Ca4"/>
</dbReference>
<dbReference type="RefSeq" id="XP_004495381.1">
    <property type="nucleotide sequence ID" value="XM_004495324.3"/>
</dbReference>
<comment type="cofactor">
    <cofactor evidence="1">
        <name>Fe cation</name>
        <dbReference type="ChEBI" id="CHEBI:24875"/>
    </cofactor>
</comment>
<dbReference type="PROSITE" id="PS51471">
    <property type="entry name" value="FE2OG_OXY"/>
    <property type="match status" value="1"/>
</dbReference>
<comment type="similarity">
    <text evidence="2 6">Belongs to the iron/ascorbate-dependent oxidoreductase family.</text>
</comment>
<feature type="domain" description="Fe2OG dioxygenase" evidence="7">
    <location>
        <begin position="213"/>
        <end position="313"/>
    </location>
</feature>
<dbReference type="InterPro" id="IPR027443">
    <property type="entry name" value="IPNS-like_sf"/>
</dbReference>
<dbReference type="Gene3D" id="2.60.120.330">
    <property type="entry name" value="B-lactam Antibiotic, Isopenicillin N Synthase, Chain"/>
    <property type="match status" value="1"/>
</dbReference>
<gene>
    <name evidence="9" type="primary">LOC101508965</name>
</gene>
<evidence type="ECO:0000256" key="5">
    <source>
        <dbReference type="ARBA" id="ARBA00023004"/>
    </source>
</evidence>
<accession>A0A1S2XVX9</accession>
<keyword evidence="5 6" id="KW-0408">Iron</keyword>
<dbReference type="KEGG" id="cam:101508965"/>
<evidence type="ECO:0000256" key="3">
    <source>
        <dbReference type="ARBA" id="ARBA00022723"/>
    </source>
</evidence>
<dbReference type="eggNOG" id="KOG0143">
    <property type="taxonomic scope" value="Eukaryota"/>
</dbReference>
<dbReference type="InterPro" id="IPR044861">
    <property type="entry name" value="IPNS-like_FE2OG_OXY"/>
</dbReference>
<evidence type="ECO:0000256" key="1">
    <source>
        <dbReference type="ARBA" id="ARBA00001962"/>
    </source>
</evidence>
<dbReference type="InterPro" id="IPR026992">
    <property type="entry name" value="DIOX_N"/>
</dbReference>
<dbReference type="PANTHER" id="PTHR10209">
    <property type="entry name" value="OXIDOREDUCTASE, 2OG-FE II OXYGENASE FAMILY PROTEIN"/>
    <property type="match status" value="1"/>
</dbReference>
<evidence type="ECO:0000313" key="8">
    <source>
        <dbReference type="Proteomes" id="UP000087171"/>
    </source>
</evidence>
<dbReference type="PANTHER" id="PTHR10209:SF695">
    <property type="entry name" value="2-OXOGLUTARATE-DEPENDENT DIOXYGENASE"/>
    <property type="match status" value="1"/>
</dbReference>
<dbReference type="SUPFAM" id="SSF51197">
    <property type="entry name" value="Clavaminate synthase-like"/>
    <property type="match status" value="1"/>
</dbReference>
<dbReference type="GO" id="GO:0046872">
    <property type="term" value="F:metal ion binding"/>
    <property type="evidence" value="ECO:0007669"/>
    <property type="project" value="UniProtKB-KW"/>
</dbReference>
<keyword evidence="8" id="KW-1185">Reference proteome</keyword>
<sequence>MVEANNSSTFTYDRKAEVQAFEDSKLGVKGLLESGTCTTKIPLMFHSPKLNLNHTSSSFIVPIIDLQDIHTNTCLHVEVVDKIRSACKEWGFFQVVNHGIEVSVLDEMISGICRFHEQEADARKVFYTRDKNKKVRYFSNGSLFQDPAANWRDSIAFFISPDPPSPEEIPHVCRDIVIEYSKKVRALGFTIFELFSEALGLESCYLKQLVSEEGQFLLGHYYPACPEPELTMGTSKHTDSDFMTILLQDQIGGLQVLHQNRWVDVPPVYGSLVVNIGDILQLLTNDMFTSVYHRVLSKHTGPRISIASFFVNSSSEGKSKVVGPIKELLSEENPPIYKDSTVKDVLEHYYEKGLDGNSSLQPFRL</sequence>
<organism evidence="8 9">
    <name type="scientific">Cicer arietinum</name>
    <name type="common">Chickpea</name>
    <name type="synonym">Garbanzo</name>
    <dbReference type="NCBI Taxonomy" id="3827"/>
    <lineage>
        <taxon>Eukaryota</taxon>
        <taxon>Viridiplantae</taxon>
        <taxon>Streptophyta</taxon>
        <taxon>Embryophyta</taxon>
        <taxon>Tracheophyta</taxon>
        <taxon>Spermatophyta</taxon>
        <taxon>Magnoliopsida</taxon>
        <taxon>eudicotyledons</taxon>
        <taxon>Gunneridae</taxon>
        <taxon>Pentapetalae</taxon>
        <taxon>rosids</taxon>
        <taxon>fabids</taxon>
        <taxon>Fabales</taxon>
        <taxon>Fabaceae</taxon>
        <taxon>Papilionoideae</taxon>
        <taxon>50 kb inversion clade</taxon>
        <taxon>NPAAA clade</taxon>
        <taxon>Hologalegina</taxon>
        <taxon>IRL clade</taxon>
        <taxon>Cicereae</taxon>
        <taxon>Cicer</taxon>
    </lineage>
</organism>
<proteinExistence type="inferred from homology"/>
<evidence type="ECO:0000256" key="4">
    <source>
        <dbReference type="ARBA" id="ARBA00023002"/>
    </source>
</evidence>
<dbReference type="PaxDb" id="3827-XP_004495381.1"/>
<dbReference type="FunFam" id="2.60.120.330:FF:000005">
    <property type="entry name" value="1-aminocyclopropane-1-carboxylate oxidase homolog 1"/>
    <property type="match status" value="1"/>
</dbReference>
<dbReference type="GO" id="GO:0051213">
    <property type="term" value="F:dioxygenase activity"/>
    <property type="evidence" value="ECO:0007669"/>
    <property type="project" value="UniProtKB-ARBA"/>
</dbReference>
<reference evidence="9" key="2">
    <citation type="submission" date="2025-08" db="UniProtKB">
        <authorList>
            <consortium name="RefSeq"/>
        </authorList>
    </citation>
    <scope>IDENTIFICATION</scope>
    <source>
        <tissue evidence="9">Etiolated seedlings</tissue>
    </source>
</reference>
<protein>
    <submittedName>
        <fullName evidence="9">1-aminocyclopropane-1-carboxylate oxidase homolog 1-like</fullName>
    </submittedName>
</protein>
<dbReference type="Pfam" id="PF03171">
    <property type="entry name" value="2OG-FeII_Oxy"/>
    <property type="match status" value="1"/>
</dbReference>
<dbReference type="AlphaFoldDB" id="A0A1S2XVX9"/>
<name>A0A1S2XVX9_CICAR</name>
<evidence type="ECO:0000259" key="7">
    <source>
        <dbReference type="PROSITE" id="PS51471"/>
    </source>
</evidence>
<dbReference type="Pfam" id="PF14226">
    <property type="entry name" value="DIOX_N"/>
    <property type="match status" value="1"/>
</dbReference>
<evidence type="ECO:0000256" key="6">
    <source>
        <dbReference type="RuleBase" id="RU003682"/>
    </source>
</evidence>
<keyword evidence="3 6" id="KW-0479">Metal-binding</keyword>
<evidence type="ECO:0000256" key="2">
    <source>
        <dbReference type="ARBA" id="ARBA00008056"/>
    </source>
</evidence>
<dbReference type="OrthoDB" id="288590at2759"/>
<dbReference type="GeneID" id="101508965"/>
<reference evidence="8" key="1">
    <citation type="journal article" date="2013" name="Nat. Biotechnol.">
        <title>Draft genome sequence of chickpea (Cicer arietinum) provides a resource for trait improvement.</title>
        <authorList>
            <person name="Varshney R.K."/>
            <person name="Song C."/>
            <person name="Saxena R.K."/>
            <person name="Azam S."/>
            <person name="Yu S."/>
            <person name="Sharpe A.G."/>
            <person name="Cannon S."/>
            <person name="Baek J."/>
            <person name="Rosen B.D."/>
            <person name="Tar'an B."/>
            <person name="Millan T."/>
            <person name="Zhang X."/>
            <person name="Ramsay L.D."/>
            <person name="Iwata A."/>
            <person name="Wang Y."/>
            <person name="Nelson W."/>
            <person name="Farmer A.D."/>
            <person name="Gaur P.M."/>
            <person name="Soderlund C."/>
            <person name="Penmetsa R.V."/>
            <person name="Xu C."/>
            <person name="Bharti A.K."/>
            <person name="He W."/>
            <person name="Winter P."/>
            <person name="Zhao S."/>
            <person name="Hane J.K."/>
            <person name="Carrasquilla-Garcia N."/>
            <person name="Condie J.A."/>
            <person name="Upadhyaya H.D."/>
            <person name="Luo M.C."/>
            <person name="Thudi M."/>
            <person name="Gowda C.L."/>
            <person name="Singh N.P."/>
            <person name="Lichtenzveig J."/>
            <person name="Gali K.K."/>
            <person name="Rubio J."/>
            <person name="Nadarajan N."/>
            <person name="Dolezel J."/>
            <person name="Bansal K.C."/>
            <person name="Xu X."/>
            <person name="Edwards D."/>
            <person name="Zhang G."/>
            <person name="Kahl G."/>
            <person name="Gil J."/>
            <person name="Singh K.B."/>
            <person name="Datta S.K."/>
            <person name="Jackson S.A."/>
            <person name="Wang J."/>
            <person name="Cook D.R."/>
        </authorList>
    </citation>
    <scope>NUCLEOTIDE SEQUENCE [LARGE SCALE GENOMIC DNA]</scope>
    <source>
        <strain evidence="8">cv. CDC Frontier</strain>
    </source>
</reference>
<evidence type="ECO:0000313" key="9">
    <source>
        <dbReference type="RefSeq" id="XP_004495381.1"/>
    </source>
</evidence>
<dbReference type="InterPro" id="IPR005123">
    <property type="entry name" value="Oxoglu/Fe-dep_dioxygenase_dom"/>
</dbReference>
<keyword evidence="4 6" id="KW-0560">Oxidoreductase</keyword>